<protein>
    <submittedName>
        <fullName evidence="2">Uncharacterized protein</fullName>
    </submittedName>
</protein>
<organism evidence="2 3">
    <name type="scientific">Paenibacillus chitinolyticus</name>
    <dbReference type="NCBI Taxonomy" id="79263"/>
    <lineage>
        <taxon>Bacteria</taxon>
        <taxon>Bacillati</taxon>
        <taxon>Bacillota</taxon>
        <taxon>Bacilli</taxon>
        <taxon>Bacillales</taxon>
        <taxon>Paenibacillaceae</taxon>
        <taxon>Paenibacillus</taxon>
    </lineage>
</organism>
<evidence type="ECO:0000313" key="4">
    <source>
        <dbReference type="Proteomes" id="UP001527202"/>
    </source>
</evidence>
<proteinExistence type="predicted"/>
<dbReference type="RefSeq" id="WP_042227708.1">
    <property type="nucleotide sequence ID" value="NZ_CP026520.1"/>
</dbReference>
<accession>A0A410WWJ0</accession>
<evidence type="ECO:0000313" key="2">
    <source>
        <dbReference type="EMBL" id="QAV18819.1"/>
    </source>
</evidence>
<evidence type="ECO:0000313" key="1">
    <source>
        <dbReference type="EMBL" id="MCY9598551.1"/>
    </source>
</evidence>
<dbReference type="AlphaFoldDB" id="A0A410WWJ0"/>
<evidence type="ECO:0000313" key="3">
    <source>
        <dbReference type="Proteomes" id="UP000288943"/>
    </source>
</evidence>
<dbReference type="KEGG" id="pchi:PC41400_14480"/>
<dbReference type="Proteomes" id="UP001527202">
    <property type="component" value="Unassembled WGS sequence"/>
</dbReference>
<dbReference type="EMBL" id="CP026520">
    <property type="protein sequence ID" value="QAV18819.1"/>
    <property type="molecule type" value="Genomic_DNA"/>
</dbReference>
<name>A0A410WWJ0_9BACL</name>
<dbReference type="EMBL" id="JAMDMJ010000033">
    <property type="protein sequence ID" value="MCY9598551.1"/>
    <property type="molecule type" value="Genomic_DNA"/>
</dbReference>
<reference evidence="2 3" key="1">
    <citation type="submission" date="2018-01" db="EMBL/GenBank/DDBJ databases">
        <title>The whole genome sequencing and assembly of Paenibacillus chitinolyticus KCCM 41400 strain.</title>
        <authorList>
            <person name="Kim J.-Y."/>
            <person name="Park M.-K."/>
            <person name="Lee Y.-J."/>
            <person name="Yi H."/>
            <person name="Bahn Y.-S."/>
            <person name="Kim J.F."/>
            <person name="Lee D.-W."/>
        </authorList>
    </citation>
    <scope>NUCLEOTIDE SEQUENCE [LARGE SCALE GENOMIC DNA]</scope>
    <source>
        <strain evidence="2 3">KCCM 41400</strain>
    </source>
</reference>
<gene>
    <name evidence="1" type="ORF">M5X16_22630</name>
    <name evidence="2" type="ORF">PC41400_14480</name>
</gene>
<sequence length="152" mass="17664">MPTPFSKVFSIFTGKIQDDLYSILSVEEAELDMIDLLNESIVKFEFPKEDIRNKDDLIKEFIEDLSLGTISILGNLMVLEWQDRQINNISLIKQRMSSKDFKFTSQANHLEALLKLREETERRVFKLKRQYSYLQTGENYNKPDYSGLGGGT</sequence>
<dbReference type="GeneID" id="95376019"/>
<dbReference type="Proteomes" id="UP000288943">
    <property type="component" value="Chromosome"/>
</dbReference>
<reference evidence="1 4" key="2">
    <citation type="submission" date="2022-05" db="EMBL/GenBank/DDBJ databases">
        <title>Genome Sequencing of Bee-Associated Microbes.</title>
        <authorList>
            <person name="Dunlap C."/>
        </authorList>
    </citation>
    <scope>NUCLEOTIDE SEQUENCE [LARGE SCALE GENOMIC DNA]</scope>
    <source>
        <strain evidence="1 4">NRRL B-23120</strain>
    </source>
</reference>
<keyword evidence="4" id="KW-1185">Reference proteome</keyword>